<dbReference type="InterPro" id="IPR000160">
    <property type="entry name" value="GGDEF_dom"/>
</dbReference>
<accession>A0ABY5DLJ5</accession>
<feature type="domain" description="HD-GYP" evidence="3">
    <location>
        <begin position="208"/>
        <end position="403"/>
    </location>
</feature>
<dbReference type="InterPro" id="IPR043128">
    <property type="entry name" value="Rev_trsase/Diguanyl_cyclase"/>
</dbReference>
<feature type="coiled-coil region" evidence="1">
    <location>
        <begin position="12"/>
        <end position="39"/>
    </location>
</feature>
<evidence type="ECO:0000259" key="3">
    <source>
        <dbReference type="PROSITE" id="PS51832"/>
    </source>
</evidence>
<name>A0ABY5DLJ5_9ACTN</name>
<dbReference type="CDD" id="cd01949">
    <property type="entry name" value="GGDEF"/>
    <property type="match status" value="1"/>
</dbReference>
<evidence type="ECO:0000313" key="5">
    <source>
        <dbReference type="Proteomes" id="UP001056035"/>
    </source>
</evidence>
<sequence length="403" mass="43244">MRRRAATPDPELAFLREQLAAAQERVRSLERERLAAAGRDARTQLLTLEAFREAAARELERTRRSGNSVSLALIDIDGFRELNATRGAAGGDIALAVLADHLRDVTRTTDICGRTGADELAVLLPDTALDGAVSCAQRMVERVEDAEVDGVGPLTISAGAAQHVRGGTVEALLGRASFGLDRARRAGGGRVDAGLQTAGPGDDGEAPLHNPHTDVIEALAVTLLERDRYTGEHSESVVDMARSVGRSLGLHLPDVERLGTAALLHDIGKVAIPDHVLNKPARLDPEEWELMREHPVIGWRILQAIPGLGTVARIVRHEHESFDGSGYPDGLAGEAIPLGSRIILACDTYHAMTSDRPYRARMPHADAVHELARCAGTQFDPRVTEALIGHLHALRQSGSPLVA</sequence>
<organism evidence="4 5">
    <name type="scientific">Paraconexibacter antarcticus</name>
    <dbReference type="NCBI Taxonomy" id="2949664"/>
    <lineage>
        <taxon>Bacteria</taxon>
        <taxon>Bacillati</taxon>
        <taxon>Actinomycetota</taxon>
        <taxon>Thermoleophilia</taxon>
        <taxon>Solirubrobacterales</taxon>
        <taxon>Paraconexibacteraceae</taxon>
        <taxon>Paraconexibacter</taxon>
    </lineage>
</organism>
<proteinExistence type="predicted"/>
<gene>
    <name evidence="4" type="ORF">NBH00_15210</name>
</gene>
<dbReference type="SMART" id="SM00267">
    <property type="entry name" value="GGDEF"/>
    <property type="match status" value="1"/>
</dbReference>
<protein>
    <submittedName>
        <fullName evidence="4">Diguanylate cyclase</fullName>
    </submittedName>
</protein>
<dbReference type="Gene3D" id="1.10.3210.10">
    <property type="entry name" value="Hypothetical protein af1432"/>
    <property type="match status" value="1"/>
</dbReference>
<dbReference type="SUPFAM" id="SSF109604">
    <property type="entry name" value="HD-domain/PDEase-like"/>
    <property type="match status" value="1"/>
</dbReference>
<feature type="domain" description="GGDEF" evidence="2">
    <location>
        <begin position="67"/>
        <end position="196"/>
    </location>
</feature>
<evidence type="ECO:0000313" key="4">
    <source>
        <dbReference type="EMBL" id="UTI62705.1"/>
    </source>
</evidence>
<evidence type="ECO:0000259" key="2">
    <source>
        <dbReference type="PROSITE" id="PS50887"/>
    </source>
</evidence>
<reference evidence="4 5" key="1">
    <citation type="submission" date="2022-06" db="EMBL/GenBank/DDBJ databases">
        <title>Paraconexibacter antarcticus.</title>
        <authorList>
            <person name="Kim C.S."/>
        </authorList>
    </citation>
    <scope>NUCLEOTIDE SEQUENCE [LARGE SCALE GENOMIC DNA]</scope>
    <source>
        <strain evidence="4 5">02-257</strain>
    </source>
</reference>
<dbReference type="CDD" id="cd00077">
    <property type="entry name" value="HDc"/>
    <property type="match status" value="1"/>
</dbReference>
<keyword evidence="1" id="KW-0175">Coiled coil</keyword>
<dbReference type="InterPro" id="IPR029787">
    <property type="entry name" value="Nucleotide_cyclase"/>
</dbReference>
<evidence type="ECO:0000256" key="1">
    <source>
        <dbReference type="SAM" id="Coils"/>
    </source>
</evidence>
<dbReference type="Gene3D" id="3.30.70.270">
    <property type="match status" value="1"/>
</dbReference>
<dbReference type="RefSeq" id="WP_254569440.1">
    <property type="nucleotide sequence ID" value="NZ_CP098502.1"/>
</dbReference>
<dbReference type="InterPro" id="IPR003607">
    <property type="entry name" value="HD/PDEase_dom"/>
</dbReference>
<dbReference type="Pfam" id="PF13487">
    <property type="entry name" value="HD_5"/>
    <property type="match status" value="1"/>
</dbReference>
<dbReference type="SUPFAM" id="SSF55073">
    <property type="entry name" value="Nucleotide cyclase"/>
    <property type="match status" value="1"/>
</dbReference>
<dbReference type="SMART" id="SM00471">
    <property type="entry name" value="HDc"/>
    <property type="match status" value="1"/>
</dbReference>
<dbReference type="Proteomes" id="UP001056035">
    <property type="component" value="Chromosome"/>
</dbReference>
<dbReference type="Pfam" id="PF00990">
    <property type="entry name" value="GGDEF"/>
    <property type="match status" value="1"/>
</dbReference>
<dbReference type="EMBL" id="CP098502">
    <property type="protein sequence ID" value="UTI62705.1"/>
    <property type="molecule type" value="Genomic_DNA"/>
</dbReference>
<keyword evidence="5" id="KW-1185">Reference proteome</keyword>
<dbReference type="InterPro" id="IPR037522">
    <property type="entry name" value="HD_GYP_dom"/>
</dbReference>
<dbReference type="NCBIfam" id="TIGR00254">
    <property type="entry name" value="GGDEF"/>
    <property type="match status" value="1"/>
</dbReference>
<dbReference type="PROSITE" id="PS51832">
    <property type="entry name" value="HD_GYP"/>
    <property type="match status" value="1"/>
</dbReference>
<dbReference type="PANTHER" id="PTHR43155">
    <property type="entry name" value="CYCLIC DI-GMP PHOSPHODIESTERASE PA4108-RELATED"/>
    <property type="match status" value="1"/>
</dbReference>
<dbReference type="PROSITE" id="PS50887">
    <property type="entry name" value="GGDEF"/>
    <property type="match status" value="1"/>
</dbReference>
<dbReference type="PANTHER" id="PTHR43155:SF2">
    <property type="entry name" value="CYCLIC DI-GMP PHOSPHODIESTERASE PA4108"/>
    <property type="match status" value="1"/>
</dbReference>